<evidence type="ECO:0000256" key="4">
    <source>
        <dbReference type="ARBA" id="ARBA00023288"/>
    </source>
</evidence>
<protein>
    <recommendedName>
        <fullName evidence="2">Dymeclin</fullName>
    </recommendedName>
</protein>
<dbReference type="InterPro" id="IPR019142">
    <property type="entry name" value="Dymeclin"/>
</dbReference>
<organism evidence="5 6">
    <name type="scientific">Parelaphostrongylus tenuis</name>
    <name type="common">Meningeal worm</name>
    <dbReference type="NCBI Taxonomy" id="148309"/>
    <lineage>
        <taxon>Eukaryota</taxon>
        <taxon>Metazoa</taxon>
        <taxon>Ecdysozoa</taxon>
        <taxon>Nematoda</taxon>
        <taxon>Chromadorea</taxon>
        <taxon>Rhabditida</taxon>
        <taxon>Rhabditina</taxon>
        <taxon>Rhabditomorpha</taxon>
        <taxon>Strongyloidea</taxon>
        <taxon>Metastrongylidae</taxon>
        <taxon>Parelaphostrongylus</taxon>
    </lineage>
</organism>
<evidence type="ECO:0000256" key="3">
    <source>
        <dbReference type="ARBA" id="ARBA00022707"/>
    </source>
</evidence>
<evidence type="ECO:0000313" key="6">
    <source>
        <dbReference type="Proteomes" id="UP001196413"/>
    </source>
</evidence>
<reference evidence="5" key="1">
    <citation type="submission" date="2021-06" db="EMBL/GenBank/DDBJ databases">
        <title>Parelaphostrongylus tenuis whole genome reference sequence.</title>
        <authorList>
            <person name="Garwood T.J."/>
            <person name="Larsen P.A."/>
            <person name="Fountain-Jones N.M."/>
            <person name="Garbe J.R."/>
            <person name="Macchietto M.G."/>
            <person name="Kania S.A."/>
            <person name="Gerhold R.W."/>
            <person name="Richards J.E."/>
            <person name="Wolf T.M."/>
        </authorList>
    </citation>
    <scope>NUCLEOTIDE SEQUENCE</scope>
    <source>
        <strain evidence="5">MNPRO001-30</strain>
        <tissue evidence="5">Meninges</tissue>
    </source>
</reference>
<name>A0AAD5QWN4_PARTN</name>
<gene>
    <name evidence="5" type="ORF">KIN20_022240</name>
</gene>
<evidence type="ECO:0000313" key="5">
    <source>
        <dbReference type="EMBL" id="KAJ1362621.1"/>
    </source>
</evidence>
<comment type="caution">
    <text evidence="5">The sequence shown here is derived from an EMBL/GenBank/DDBJ whole genome shotgun (WGS) entry which is preliminary data.</text>
</comment>
<keyword evidence="4" id="KW-0449">Lipoprotein</keyword>
<dbReference type="PANTHER" id="PTHR12895:SF9">
    <property type="entry name" value="DYMECLIN"/>
    <property type="match status" value="1"/>
</dbReference>
<keyword evidence="6" id="KW-1185">Reference proteome</keyword>
<dbReference type="AlphaFoldDB" id="A0AAD5QWN4"/>
<sequence length="149" mass="17185">MIADNGPLKKFSGAEPINDNDPFWNKLLSFNLKIDDHDTAQIHAFDDSLNDFLQTLMYNNQTSGNFAAFIRVFLRLSKELKTSERFENIIFVWQASNALNILRYICKFLTQRMSETECENDSDCEFQYSSTAERVLDTSIEIPADLPVK</sequence>
<dbReference type="GO" id="GO:0007030">
    <property type="term" value="P:Golgi organization"/>
    <property type="evidence" value="ECO:0007669"/>
    <property type="project" value="TreeGrafter"/>
</dbReference>
<dbReference type="Pfam" id="PF09742">
    <property type="entry name" value="Dymeclin"/>
    <property type="match status" value="1"/>
</dbReference>
<evidence type="ECO:0000256" key="1">
    <source>
        <dbReference type="ARBA" id="ARBA00010603"/>
    </source>
</evidence>
<dbReference type="Proteomes" id="UP001196413">
    <property type="component" value="Unassembled WGS sequence"/>
</dbReference>
<keyword evidence="3" id="KW-0519">Myristate</keyword>
<evidence type="ECO:0000256" key="2">
    <source>
        <dbReference type="ARBA" id="ARBA00015736"/>
    </source>
</evidence>
<dbReference type="GO" id="GO:0005794">
    <property type="term" value="C:Golgi apparatus"/>
    <property type="evidence" value="ECO:0007669"/>
    <property type="project" value="TreeGrafter"/>
</dbReference>
<comment type="similarity">
    <text evidence="1">Belongs to the dymeclin family.</text>
</comment>
<proteinExistence type="inferred from homology"/>
<dbReference type="PANTHER" id="PTHR12895">
    <property type="entry name" value="DYMECLIN"/>
    <property type="match status" value="1"/>
</dbReference>
<dbReference type="EMBL" id="JAHQIW010004499">
    <property type="protein sequence ID" value="KAJ1362621.1"/>
    <property type="molecule type" value="Genomic_DNA"/>
</dbReference>
<accession>A0AAD5QWN4</accession>